<proteinExistence type="predicted"/>
<dbReference type="AlphaFoldDB" id="A0AAV8ZPS3"/>
<organism evidence="1 2">
    <name type="scientific">Rhamnusium bicolor</name>
    <dbReference type="NCBI Taxonomy" id="1586634"/>
    <lineage>
        <taxon>Eukaryota</taxon>
        <taxon>Metazoa</taxon>
        <taxon>Ecdysozoa</taxon>
        <taxon>Arthropoda</taxon>
        <taxon>Hexapoda</taxon>
        <taxon>Insecta</taxon>
        <taxon>Pterygota</taxon>
        <taxon>Neoptera</taxon>
        <taxon>Endopterygota</taxon>
        <taxon>Coleoptera</taxon>
        <taxon>Polyphaga</taxon>
        <taxon>Cucujiformia</taxon>
        <taxon>Chrysomeloidea</taxon>
        <taxon>Cerambycidae</taxon>
        <taxon>Lepturinae</taxon>
        <taxon>Rhagiini</taxon>
        <taxon>Rhamnusium</taxon>
    </lineage>
</organism>
<dbReference type="Proteomes" id="UP001162156">
    <property type="component" value="Unassembled WGS sequence"/>
</dbReference>
<keyword evidence="2" id="KW-1185">Reference proteome</keyword>
<comment type="caution">
    <text evidence="1">The sequence shown here is derived from an EMBL/GenBank/DDBJ whole genome shotgun (WGS) entry which is preliminary data.</text>
</comment>
<name>A0AAV8ZPS3_9CUCU</name>
<accession>A0AAV8ZPS3</accession>
<gene>
    <name evidence="1" type="ORF">NQ314_002363</name>
</gene>
<evidence type="ECO:0000313" key="2">
    <source>
        <dbReference type="Proteomes" id="UP001162156"/>
    </source>
</evidence>
<reference evidence="1" key="1">
    <citation type="journal article" date="2023" name="Insect Mol. Biol.">
        <title>Genome sequencing provides insights into the evolution of gene families encoding plant cell wall-degrading enzymes in longhorned beetles.</title>
        <authorList>
            <person name="Shin N.R."/>
            <person name="Okamura Y."/>
            <person name="Kirsch R."/>
            <person name="Pauchet Y."/>
        </authorList>
    </citation>
    <scope>NUCLEOTIDE SEQUENCE</scope>
    <source>
        <strain evidence="1">RBIC_L_NR</strain>
    </source>
</reference>
<protein>
    <submittedName>
        <fullName evidence="1">Uncharacterized protein</fullName>
    </submittedName>
</protein>
<dbReference type="EMBL" id="JANEYF010000727">
    <property type="protein sequence ID" value="KAJ8968327.1"/>
    <property type="molecule type" value="Genomic_DNA"/>
</dbReference>
<dbReference type="SUPFAM" id="SSF57603">
    <property type="entry name" value="FnI-like domain"/>
    <property type="match status" value="1"/>
</dbReference>
<sequence length="73" mass="8158">MEYLVAAEKRISKVEECDCRKSCQINGTVHADGATWQSGCQLCACVVSNHLNVFITVEHLYCHVTLTSSYYIS</sequence>
<evidence type="ECO:0000313" key="1">
    <source>
        <dbReference type="EMBL" id="KAJ8968327.1"/>
    </source>
</evidence>